<dbReference type="EMBL" id="JAPMOS010000025">
    <property type="protein sequence ID" value="KAJ4458856.1"/>
    <property type="molecule type" value="Genomic_DNA"/>
</dbReference>
<reference evidence="1" key="1">
    <citation type="journal article" date="2022" name="bioRxiv">
        <title>Genomics of Preaxostyla Flagellates Illuminates Evolutionary Transitions and the Path Towards Mitochondrial Loss.</title>
        <authorList>
            <person name="Novak L.V.F."/>
            <person name="Treitli S.C."/>
            <person name="Pyrih J."/>
            <person name="Halakuc P."/>
            <person name="Pipaliya S.V."/>
            <person name="Vacek V."/>
            <person name="Brzon O."/>
            <person name="Soukal P."/>
            <person name="Eme L."/>
            <person name="Dacks J.B."/>
            <person name="Karnkowska A."/>
            <person name="Elias M."/>
            <person name="Hampl V."/>
        </authorList>
    </citation>
    <scope>NUCLEOTIDE SEQUENCE</scope>
    <source>
        <strain evidence="1">RCP-MX</strain>
    </source>
</reference>
<evidence type="ECO:0008006" key="3">
    <source>
        <dbReference type="Google" id="ProtNLM"/>
    </source>
</evidence>
<name>A0ABQ8UKA4_9EUKA</name>
<organism evidence="1 2">
    <name type="scientific">Paratrimastix pyriformis</name>
    <dbReference type="NCBI Taxonomy" id="342808"/>
    <lineage>
        <taxon>Eukaryota</taxon>
        <taxon>Metamonada</taxon>
        <taxon>Preaxostyla</taxon>
        <taxon>Paratrimastigidae</taxon>
        <taxon>Paratrimastix</taxon>
    </lineage>
</organism>
<comment type="caution">
    <text evidence="1">The sequence shown here is derived from an EMBL/GenBank/DDBJ whole genome shotgun (WGS) entry which is preliminary data.</text>
</comment>
<dbReference type="Proteomes" id="UP001141327">
    <property type="component" value="Unassembled WGS sequence"/>
</dbReference>
<gene>
    <name evidence="1" type="ORF">PAPYR_5385</name>
</gene>
<dbReference type="InterPro" id="IPR032675">
    <property type="entry name" value="LRR_dom_sf"/>
</dbReference>
<keyword evidence="2" id="KW-1185">Reference proteome</keyword>
<accession>A0ABQ8UKA4</accession>
<protein>
    <recommendedName>
        <fullName evidence="3">F-box domain-containing protein</fullName>
    </recommendedName>
</protein>
<evidence type="ECO:0000313" key="1">
    <source>
        <dbReference type="EMBL" id="KAJ4458856.1"/>
    </source>
</evidence>
<dbReference type="SUPFAM" id="SSF52047">
    <property type="entry name" value="RNI-like"/>
    <property type="match status" value="1"/>
</dbReference>
<sequence length="513" mass="57479">MSFDLLPPDLFSLCVTAMRPLITPMDFYRIIRVSKPWQQNISARCFAVDCSWAPWCNEMTGLNFRALMARTPNLKQLSLHGCHALFEREDSEAIPTSVIDLDLSHTRYTNEDVCLLIRRLDHLRSITLQSTATQDSLKPLFAAIEERRTVEECRIDLIGAVYSIQSLLTALARSSECLHTLHIRIDVQRLEELDVLTARFPRLARLAVDTPYRPAHALMTECSTPLPSWSQPSILSLGPASIREPRSCLSLYHGTIIAGSAWWGPALEVLALHDVAMNDDMLRELLHQCVNLRVLDIQSVPGPNVRAHPRLTPQAPLDSPRGTLREISVAAFAPTPLCLDTLQRLAVNNMFFTEPQAGATIESCRRLSHLRISFGRTTTFQEMVLPNLVHLGLGGRCMPVAQLSRWMETLPKLRELFLLATNTPPEAIKPLLIPCTRLRELALAVDKKSFIQMVDYVKRRYLPRVTDPAGPTPLEVLCLPALEEHGAVAALKKAALQHGCRVVILKRFTLALS</sequence>
<evidence type="ECO:0000313" key="2">
    <source>
        <dbReference type="Proteomes" id="UP001141327"/>
    </source>
</evidence>
<dbReference type="Gene3D" id="3.80.10.10">
    <property type="entry name" value="Ribonuclease Inhibitor"/>
    <property type="match status" value="1"/>
</dbReference>
<proteinExistence type="predicted"/>